<evidence type="ECO:0008006" key="12">
    <source>
        <dbReference type="Google" id="ProtNLM"/>
    </source>
</evidence>
<evidence type="ECO:0000256" key="9">
    <source>
        <dbReference type="SAM" id="MobiDB-lite"/>
    </source>
</evidence>
<dbReference type="GO" id="GO:0033617">
    <property type="term" value="P:mitochondrial respiratory chain complex IV assembly"/>
    <property type="evidence" value="ECO:0007669"/>
    <property type="project" value="TreeGrafter"/>
</dbReference>
<keyword evidence="3 8" id="KW-0479">Metal-binding</keyword>
<dbReference type="KEGG" id="tasa:A1Q1_04280"/>
<feature type="binding site" evidence="8">
    <location>
        <position position="58"/>
    </location>
    <ligand>
        <name>Cu cation</name>
        <dbReference type="ChEBI" id="CHEBI:23378"/>
    </ligand>
</feature>
<dbReference type="PANTHER" id="PTHR16719">
    <property type="entry name" value="CYTOCHROME C OXIDASE COPPER CHAPERONE"/>
    <property type="match status" value="1"/>
</dbReference>
<dbReference type="Gene3D" id="1.10.287.1130">
    <property type="entry name" value="CytochromE C oxidase copper chaperone"/>
    <property type="match status" value="1"/>
</dbReference>
<dbReference type="Pfam" id="PF05051">
    <property type="entry name" value="COX17"/>
    <property type="match status" value="1"/>
</dbReference>
<feature type="binding site" evidence="8">
    <location>
        <position position="57"/>
    </location>
    <ligand>
        <name>Cu cation</name>
        <dbReference type="ChEBI" id="CHEBI:23378"/>
    </ligand>
</feature>
<dbReference type="RefSeq" id="XP_014178132.1">
    <property type="nucleotide sequence ID" value="XM_014322657.1"/>
</dbReference>
<dbReference type="GeneID" id="25987793"/>
<keyword evidence="6" id="KW-1015">Disulfide bond</keyword>
<protein>
    <recommendedName>
        <fullName evidence="12">Cytochrome c oxidase copper chaperone</fullName>
    </recommendedName>
</protein>
<evidence type="ECO:0000256" key="7">
    <source>
        <dbReference type="ARBA" id="ARBA00023186"/>
    </source>
</evidence>
<evidence type="ECO:0000256" key="5">
    <source>
        <dbReference type="ARBA" id="ARBA00023128"/>
    </source>
</evidence>
<dbReference type="AlphaFoldDB" id="J6EW63"/>
<dbReference type="PROSITE" id="PS51808">
    <property type="entry name" value="CHCH"/>
    <property type="match status" value="1"/>
</dbReference>
<evidence type="ECO:0000313" key="10">
    <source>
        <dbReference type="EMBL" id="EJT47037.1"/>
    </source>
</evidence>
<evidence type="ECO:0000256" key="3">
    <source>
        <dbReference type="ARBA" id="ARBA00022723"/>
    </source>
</evidence>
<dbReference type="GO" id="GO:0016531">
    <property type="term" value="F:copper chaperone activity"/>
    <property type="evidence" value="ECO:0007669"/>
    <property type="project" value="InterPro"/>
</dbReference>
<evidence type="ECO:0000256" key="4">
    <source>
        <dbReference type="ARBA" id="ARBA00023008"/>
    </source>
</evidence>
<comment type="caution">
    <text evidence="10">The sequence shown here is derived from an EMBL/GenBank/DDBJ whole genome shotgun (WGS) entry which is preliminary data.</text>
</comment>
<keyword evidence="4 8" id="KW-0186">Copper</keyword>
<dbReference type="Proteomes" id="UP000002748">
    <property type="component" value="Unassembled WGS sequence"/>
</dbReference>
<evidence type="ECO:0000256" key="6">
    <source>
        <dbReference type="ARBA" id="ARBA00023157"/>
    </source>
</evidence>
<reference evidence="10 11" key="1">
    <citation type="journal article" date="2012" name="Eukaryot. Cell">
        <title>Draft genome sequence of CBS 2479, the standard type strain of Trichosporon asahii.</title>
        <authorList>
            <person name="Yang R.Y."/>
            <person name="Li H.T."/>
            <person name="Zhu H."/>
            <person name="Zhou G.P."/>
            <person name="Wang M."/>
            <person name="Wang L."/>
        </authorList>
    </citation>
    <scope>NUCLEOTIDE SEQUENCE [LARGE SCALE GENOMIC DNA]</scope>
    <source>
        <strain evidence="11">ATCC 90039 / CBS 2479 / JCM 2466 / KCTC 7840 / NCYC 2677 / UAMH 7654</strain>
    </source>
</reference>
<gene>
    <name evidence="10" type="ORF">A1Q1_04280</name>
</gene>
<organism evidence="10 11">
    <name type="scientific">Trichosporon asahii var. asahii (strain ATCC 90039 / CBS 2479 / JCM 2466 / KCTC 7840 / NBRC 103889/ NCYC 2677 / UAMH 7654)</name>
    <name type="common">Yeast</name>
    <dbReference type="NCBI Taxonomy" id="1186058"/>
    <lineage>
        <taxon>Eukaryota</taxon>
        <taxon>Fungi</taxon>
        <taxon>Dikarya</taxon>
        <taxon>Basidiomycota</taxon>
        <taxon>Agaricomycotina</taxon>
        <taxon>Tremellomycetes</taxon>
        <taxon>Trichosporonales</taxon>
        <taxon>Trichosporonaceae</taxon>
        <taxon>Trichosporon</taxon>
    </lineage>
</organism>
<dbReference type="VEuPathDB" id="FungiDB:A1Q1_04280"/>
<dbReference type="GO" id="GO:0005758">
    <property type="term" value="C:mitochondrial intermembrane space"/>
    <property type="evidence" value="ECO:0007669"/>
    <property type="project" value="UniProtKB-SubCell"/>
</dbReference>
<dbReference type="GO" id="GO:0005507">
    <property type="term" value="F:copper ion binding"/>
    <property type="evidence" value="ECO:0007669"/>
    <property type="project" value="InterPro"/>
</dbReference>
<evidence type="ECO:0000256" key="8">
    <source>
        <dbReference type="PIRSR" id="PIRSR607745-1"/>
    </source>
</evidence>
<keyword evidence="5" id="KW-0496">Mitochondrion</keyword>
<dbReference type="SUPFAM" id="SSF47072">
    <property type="entry name" value="Cysteine alpha-hairpin motif"/>
    <property type="match status" value="1"/>
</dbReference>
<dbReference type="PANTHER" id="PTHR16719:SF0">
    <property type="entry name" value="CYTOCHROME C OXIDASE COPPER CHAPERONE"/>
    <property type="match status" value="1"/>
</dbReference>
<dbReference type="OrthoDB" id="1915887at2759"/>
<feature type="region of interest" description="Disordered" evidence="9">
    <location>
        <begin position="1"/>
        <end position="20"/>
    </location>
</feature>
<comment type="subcellular location">
    <subcellularLocation>
        <location evidence="1">Mitochondrion intermembrane space</location>
    </subcellularLocation>
</comment>
<dbReference type="EMBL" id="ALBS01000266">
    <property type="protein sequence ID" value="EJT47037.1"/>
    <property type="molecule type" value="Genomic_DNA"/>
</dbReference>
<feature type="compositionally biased region" description="Basic and acidic residues" evidence="9">
    <location>
        <begin position="1"/>
        <end position="13"/>
    </location>
</feature>
<comment type="similarity">
    <text evidence="2">Belongs to the COX17 family.</text>
</comment>
<evidence type="ECO:0000313" key="11">
    <source>
        <dbReference type="Proteomes" id="UP000002748"/>
    </source>
</evidence>
<sequence>MPKIDVAPEKKEVNPLNPQGLKPLPVFDVFAQGHHNGADDEEEQKLELTNRADDPRCCACPETKSKRDDCFIKFSAEEAPTKCADLIEAHKACMRGYGFKV</sequence>
<dbReference type="InterPro" id="IPR007745">
    <property type="entry name" value="Cyt_c_oxidase_Cu-chaperone"/>
</dbReference>
<dbReference type="HOGENOM" id="CLU_2293660_0_0_1"/>
<evidence type="ECO:0000256" key="1">
    <source>
        <dbReference type="ARBA" id="ARBA00004569"/>
    </source>
</evidence>
<evidence type="ECO:0000256" key="2">
    <source>
        <dbReference type="ARBA" id="ARBA00009241"/>
    </source>
</evidence>
<accession>J6EW63</accession>
<proteinExistence type="inferred from homology"/>
<keyword evidence="7" id="KW-0143">Chaperone</keyword>
<dbReference type="InterPro" id="IPR009069">
    <property type="entry name" value="Cys_alpha_HP_mot_SF"/>
</dbReference>
<name>J6EW63_TRIAS</name>